<feature type="compositionally biased region" description="Low complexity" evidence="1">
    <location>
        <begin position="198"/>
        <end position="211"/>
    </location>
</feature>
<dbReference type="OrthoDB" id="3647690at2759"/>
<feature type="compositionally biased region" description="Acidic residues" evidence="1">
    <location>
        <begin position="153"/>
        <end position="167"/>
    </location>
</feature>
<dbReference type="AlphaFoldDB" id="A0A067PGF7"/>
<gene>
    <name evidence="2" type="ORF">JAAARDRAFT_197073</name>
</gene>
<sequence>MGALPERERLLDEKERMWEEERGRLVRGKEEAEGDKEMFRDQYALATSFVSSTQTENADFLKRVQIAESQVTDGLVMIRSTYQARTTKPEEEVKKGEDSIRLLSDMERRLVLEDVARTAGEWEEMRIEVERLERLEGERWRRLAKGKVKVVEEDPDKEEDRDGEGDVVLDVAAILQGEGMDSDSEGDGDSVPDDGSEFAEASPSASESKSGSGDRSRDEGGDGNGSGDWEYGEEDVEGEVEVEEEFLSTRALHDGAVGSRQDAHNSTSFQHLPSLKSQDVGDSQDRDLGHTYSITVRDKVGGSAEENGYEKVYMHKWTVDGASKSCTALLKSPQELREHFLDKHWDEDVGQLNGLD</sequence>
<evidence type="ECO:0008006" key="4">
    <source>
        <dbReference type="Google" id="ProtNLM"/>
    </source>
</evidence>
<evidence type="ECO:0000256" key="1">
    <source>
        <dbReference type="SAM" id="MobiDB-lite"/>
    </source>
</evidence>
<feature type="compositionally biased region" description="Acidic residues" evidence="1">
    <location>
        <begin position="230"/>
        <end position="246"/>
    </location>
</feature>
<reference evidence="3" key="1">
    <citation type="journal article" date="2014" name="Proc. Natl. Acad. Sci. U.S.A.">
        <title>Extensive sampling of basidiomycete genomes demonstrates inadequacy of the white-rot/brown-rot paradigm for wood decay fungi.</title>
        <authorList>
            <person name="Riley R."/>
            <person name="Salamov A.A."/>
            <person name="Brown D.W."/>
            <person name="Nagy L.G."/>
            <person name="Floudas D."/>
            <person name="Held B.W."/>
            <person name="Levasseur A."/>
            <person name="Lombard V."/>
            <person name="Morin E."/>
            <person name="Otillar R."/>
            <person name="Lindquist E.A."/>
            <person name="Sun H."/>
            <person name="LaButti K.M."/>
            <person name="Schmutz J."/>
            <person name="Jabbour D."/>
            <person name="Luo H."/>
            <person name="Baker S.E."/>
            <person name="Pisabarro A.G."/>
            <person name="Walton J.D."/>
            <person name="Blanchette R.A."/>
            <person name="Henrissat B."/>
            <person name="Martin F."/>
            <person name="Cullen D."/>
            <person name="Hibbett D.S."/>
            <person name="Grigoriev I.V."/>
        </authorList>
    </citation>
    <scope>NUCLEOTIDE SEQUENCE [LARGE SCALE GENOMIC DNA]</scope>
    <source>
        <strain evidence="3">MUCL 33604</strain>
    </source>
</reference>
<evidence type="ECO:0000313" key="2">
    <source>
        <dbReference type="EMBL" id="KDQ53973.1"/>
    </source>
</evidence>
<dbReference type="HOGENOM" id="CLU_778589_0_0_1"/>
<accession>A0A067PGF7</accession>
<keyword evidence="3" id="KW-1185">Reference proteome</keyword>
<protein>
    <recommendedName>
        <fullName evidence="4">C2H2-type domain-containing protein</fullName>
    </recommendedName>
</protein>
<proteinExistence type="predicted"/>
<dbReference type="EMBL" id="KL197731">
    <property type="protein sequence ID" value="KDQ53973.1"/>
    <property type="molecule type" value="Genomic_DNA"/>
</dbReference>
<dbReference type="Proteomes" id="UP000027265">
    <property type="component" value="Unassembled WGS sequence"/>
</dbReference>
<dbReference type="InParanoid" id="A0A067PGF7"/>
<name>A0A067PGF7_9AGAM</name>
<feature type="compositionally biased region" description="Acidic residues" evidence="1">
    <location>
        <begin position="180"/>
        <end position="197"/>
    </location>
</feature>
<dbReference type="STRING" id="933084.A0A067PGF7"/>
<feature type="region of interest" description="Disordered" evidence="1">
    <location>
        <begin position="145"/>
        <end position="295"/>
    </location>
</feature>
<organism evidence="2 3">
    <name type="scientific">Jaapia argillacea MUCL 33604</name>
    <dbReference type="NCBI Taxonomy" id="933084"/>
    <lineage>
        <taxon>Eukaryota</taxon>
        <taxon>Fungi</taxon>
        <taxon>Dikarya</taxon>
        <taxon>Basidiomycota</taxon>
        <taxon>Agaricomycotina</taxon>
        <taxon>Agaricomycetes</taxon>
        <taxon>Agaricomycetidae</taxon>
        <taxon>Jaapiales</taxon>
        <taxon>Jaapiaceae</taxon>
        <taxon>Jaapia</taxon>
    </lineage>
</organism>
<feature type="compositionally biased region" description="Polar residues" evidence="1">
    <location>
        <begin position="264"/>
        <end position="281"/>
    </location>
</feature>
<evidence type="ECO:0000313" key="3">
    <source>
        <dbReference type="Proteomes" id="UP000027265"/>
    </source>
</evidence>